<feature type="region of interest" description="Disordered" evidence="1">
    <location>
        <begin position="496"/>
        <end position="558"/>
    </location>
</feature>
<reference evidence="2" key="1">
    <citation type="journal article" date="2020" name="Stud. Mycol.">
        <title>101 Dothideomycetes genomes: a test case for predicting lifestyles and emergence of pathogens.</title>
        <authorList>
            <person name="Haridas S."/>
            <person name="Albert R."/>
            <person name="Binder M."/>
            <person name="Bloem J."/>
            <person name="Labutti K."/>
            <person name="Salamov A."/>
            <person name="Andreopoulos B."/>
            <person name="Baker S."/>
            <person name="Barry K."/>
            <person name="Bills G."/>
            <person name="Bluhm B."/>
            <person name="Cannon C."/>
            <person name="Castanera R."/>
            <person name="Culley D."/>
            <person name="Daum C."/>
            <person name="Ezra D."/>
            <person name="Gonzalez J."/>
            <person name="Henrissat B."/>
            <person name="Kuo A."/>
            <person name="Liang C."/>
            <person name="Lipzen A."/>
            <person name="Lutzoni F."/>
            <person name="Magnuson J."/>
            <person name="Mondo S."/>
            <person name="Nolan M."/>
            <person name="Ohm R."/>
            <person name="Pangilinan J."/>
            <person name="Park H.-J."/>
            <person name="Ramirez L."/>
            <person name="Alfaro M."/>
            <person name="Sun H."/>
            <person name="Tritt A."/>
            <person name="Yoshinaga Y."/>
            <person name="Zwiers L.-H."/>
            <person name="Turgeon B."/>
            <person name="Goodwin S."/>
            <person name="Spatafora J."/>
            <person name="Crous P."/>
            <person name="Grigoriev I."/>
        </authorList>
    </citation>
    <scope>NUCLEOTIDE SEQUENCE</scope>
    <source>
        <strain evidence="2">CBS 110217</strain>
    </source>
</reference>
<feature type="compositionally biased region" description="Basic and acidic residues" evidence="1">
    <location>
        <begin position="379"/>
        <end position="407"/>
    </location>
</feature>
<gene>
    <name evidence="2" type="ORF">EK21DRAFT_52110</name>
</gene>
<dbReference type="Proteomes" id="UP000799777">
    <property type="component" value="Unassembled WGS sequence"/>
</dbReference>
<evidence type="ECO:0000256" key="1">
    <source>
        <dbReference type="SAM" id="MobiDB-lite"/>
    </source>
</evidence>
<feature type="compositionally biased region" description="Basic and acidic residues" evidence="1">
    <location>
        <begin position="339"/>
        <end position="351"/>
    </location>
</feature>
<feature type="compositionally biased region" description="Basic and acidic residues" evidence="1">
    <location>
        <begin position="271"/>
        <end position="300"/>
    </location>
</feature>
<evidence type="ECO:0000313" key="3">
    <source>
        <dbReference type="Proteomes" id="UP000799777"/>
    </source>
</evidence>
<organism evidence="2 3">
    <name type="scientific">Setomelanomma holmii</name>
    <dbReference type="NCBI Taxonomy" id="210430"/>
    <lineage>
        <taxon>Eukaryota</taxon>
        <taxon>Fungi</taxon>
        <taxon>Dikarya</taxon>
        <taxon>Ascomycota</taxon>
        <taxon>Pezizomycotina</taxon>
        <taxon>Dothideomycetes</taxon>
        <taxon>Pleosporomycetidae</taxon>
        <taxon>Pleosporales</taxon>
        <taxon>Pleosporineae</taxon>
        <taxon>Phaeosphaeriaceae</taxon>
        <taxon>Setomelanomma</taxon>
    </lineage>
</organism>
<proteinExistence type="predicted"/>
<feature type="compositionally biased region" description="Polar residues" evidence="1">
    <location>
        <begin position="520"/>
        <end position="543"/>
    </location>
</feature>
<keyword evidence="3" id="KW-1185">Reference proteome</keyword>
<feature type="compositionally biased region" description="Acidic residues" evidence="1">
    <location>
        <begin position="549"/>
        <end position="558"/>
    </location>
</feature>
<feature type="compositionally biased region" description="Polar residues" evidence="1">
    <location>
        <begin position="353"/>
        <end position="369"/>
    </location>
</feature>
<sequence length="614" mass="70354">MVSGKRKKHREHLLNPTRRVNWPTDPETEEELLIWMESIKQTLLNWMNEAKARAEDQDVKGVINSVTKSTQKTWEPFKDQIDVQTGSIFDTAEQRRMDTAMRASKVIEENIHKTHGTWYKSREYMYAQAAWEDFLYYQNVWNRRGLIPDRQYSETPAEKATVVSPARQSRQTRGKKGRSFVILTPSLGTPGAKSFGRFDGSPYNQPFLDWIEHIVGLFRRYNVGYRKRAPPIVGPTNAHRYSQPPRGTTPQILSNCRKRLRHLEEKFPRKRRALVDQNEKEEDRCTEEQRAENDKQEREGNMQAIVWSLDPSVCQAEKQRRQTESGYDRNVRTRKLLPTKHETHHSCREISSDWPTSYESQTSASTISRTIVRRVPAYEMEKNTENDGADEKQAKDSDTPRYKRDDAGNPIPKMTSGRHKRQAVKNEGRVFEYDTHSDGTILGRGRGGDWQGSWENRVVNEEEWELDAELQRIPETPLPAQTNIFTTVVLAKGGRAARAERNRTAGVTNQLSDDEDEAQTKPSTNYRLSGNANPTQVGNPTNTGTGGDLNDDEESDDENDLFRKAYEEASGTGEDPILRRARELFAEMVAESGTMAAVRCKRLSLGCAEVSRKT</sequence>
<comment type="caution">
    <text evidence="2">The sequence shown here is derived from an EMBL/GenBank/DDBJ whole genome shotgun (WGS) entry which is preliminary data.</text>
</comment>
<dbReference type="OrthoDB" id="3787237at2759"/>
<dbReference type="AlphaFoldDB" id="A0A9P4HMX4"/>
<protein>
    <submittedName>
        <fullName evidence="2">Uncharacterized protein</fullName>
    </submittedName>
</protein>
<name>A0A9P4HMX4_9PLEO</name>
<evidence type="ECO:0000313" key="2">
    <source>
        <dbReference type="EMBL" id="KAF2036455.1"/>
    </source>
</evidence>
<feature type="region of interest" description="Disordered" evidence="1">
    <location>
        <begin position="271"/>
        <end position="425"/>
    </location>
</feature>
<dbReference type="EMBL" id="ML978154">
    <property type="protein sequence ID" value="KAF2036455.1"/>
    <property type="molecule type" value="Genomic_DNA"/>
</dbReference>
<feature type="compositionally biased region" description="Basic and acidic residues" evidence="1">
    <location>
        <begin position="317"/>
        <end position="331"/>
    </location>
</feature>
<accession>A0A9P4HMX4</accession>